<accession>A0A8B8BKH1</accession>
<dbReference type="KEGG" id="cvn:111111261"/>
<dbReference type="RefSeq" id="XP_022303837.1">
    <property type="nucleotide sequence ID" value="XM_022448129.1"/>
</dbReference>
<dbReference type="AlphaFoldDB" id="A0A8B8BKH1"/>
<keyword evidence="2" id="KW-1185">Reference proteome</keyword>
<reference evidence="3" key="1">
    <citation type="submission" date="2025-08" db="UniProtKB">
        <authorList>
            <consortium name="RefSeq"/>
        </authorList>
    </citation>
    <scope>IDENTIFICATION</scope>
    <source>
        <tissue evidence="3">Whole sample</tissue>
    </source>
</reference>
<feature type="region of interest" description="Disordered" evidence="1">
    <location>
        <begin position="1"/>
        <end position="37"/>
    </location>
</feature>
<protein>
    <submittedName>
        <fullName evidence="3">Uncharacterized protein LOC111111261</fullName>
    </submittedName>
</protein>
<dbReference type="Proteomes" id="UP000694844">
    <property type="component" value="Chromosome 9"/>
</dbReference>
<evidence type="ECO:0000256" key="1">
    <source>
        <dbReference type="SAM" id="MobiDB-lite"/>
    </source>
</evidence>
<organism evidence="2 3">
    <name type="scientific">Crassostrea virginica</name>
    <name type="common">Eastern oyster</name>
    <dbReference type="NCBI Taxonomy" id="6565"/>
    <lineage>
        <taxon>Eukaryota</taxon>
        <taxon>Metazoa</taxon>
        <taxon>Spiralia</taxon>
        <taxon>Lophotrochozoa</taxon>
        <taxon>Mollusca</taxon>
        <taxon>Bivalvia</taxon>
        <taxon>Autobranchia</taxon>
        <taxon>Pteriomorphia</taxon>
        <taxon>Ostreida</taxon>
        <taxon>Ostreoidea</taxon>
        <taxon>Ostreidae</taxon>
        <taxon>Crassostrea</taxon>
    </lineage>
</organism>
<sequence>MLRRNGKTYKATPQKKKEATRKTEMKRTGGGPPPSELKAWEEKIIGVLSNEILSGIEGGVDSLDTDSNKSGVESTCMSGKRNFGMLFTCFIFLNPFSLKIRQHHTSFEG</sequence>
<evidence type="ECO:0000313" key="3">
    <source>
        <dbReference type="RefSeq" id="XP_022303837.1"/>
    </source>
</evidence>
<gene>
    <name evidence="3" type="primary">LOC111111261</name>
</gene>
<proteinExistence type="predicted"/>
<dbReference type="OrthoDB" id="6147913at2759"/>
<name>A0A8B8BKH1_CRAVI</name>
<feature type="compositionally biased region" description="Basic and acidic residues" evidence="1">
    <location>
        <begin position="15"/>
        <end position="27"/>
    </location>
</feature>
<evidence type="ECO:0000313" key="2">
    <source>
        <dbReference type="Proteomes" id="UP000694844"/>
    </source>
</evidence>
<dbReference type="GeneID" id="111111261"/>